<comment type="caution">
    <text evidence="2">The sequence shown here is derived from an EMBL/GenBank/DDBJ whole genome shotgun (WGS) entry which is preliminary data.</text>
</comment>
<proteinExistence type="predicted"/>
<sequence>MSNGVKPERIRGWSVVPKEGIIVITGEVGEGKSGTAWWLAEKLHNQGRRIACYAFTKAAKRALPRWVVKTPNSVRDVARLMPCVVIVDETAINANARRAMSEGNVDWTKLAAIVRHKGHLLIYIAQHARQVDPALITGANLVVMKRPSQLHLRFSRPELRPELERAFVAFTKIRGDLARKRKAYVVDYRWGREGMLSTSLPTFWTEKLSRSFAAVDFDDLDDPQPSTRGTGSRRRRRSNA</sequence>
<feature type="compositionally biased region" description="Basic residues" evidence="1">
    <location>
        <begin position="231"/>
        <end position="240"/>
    </location>
</feature>
<dbReference type="InterPro" id="IPR027417">
    <property type="entry name" value="P-loop_NTPase"/>
</dbReference>
<name>A0A0F9DYK0_9ZZZZ</name>
<dbReference type="SUPFAM" id="SSF52540">
    <property type="entry name" value="P-loop containing nucleoside triphosphate hydrolases"/>
    <property type="match status" value="1"/>
</dbReference>
<evidence type="ECO:0000256" key="1">
    <source>
        <dbReference type="SAM" id="MobiDB-lite"/>
    </source>
</evidence>
<dbReference type="EMBL" id="LAZR01039478">
    <property type="protein sequence ID" value="KKL16908.1"/>
    <property type="molecule type" value="Genomic_DNA"/>
</dbReference>
<accession>A0A0F9DYK0</accession>
<evidence type="ECO:0008006" key="3">
    <source>
        <dbReference type="Google" id="ProtNLM"/>
    </source>
</evidence>
<organism evidence="2">
    <name type="scientific">marine sediment metagenome</name>
    <dbReference type="NCBI Taxonomy" id="412755"/>
    <lineage>
        <taxon>unclassified sequences</taxon>
        <taxon>metagenomes</taxon>
        <taxon>ecological metagenomes</taxon>
    </lineage>
</organism>
<reference evidence="2" key="1">
    <citation type="journal article" date="2015" name="Nature">
        <title>Complex archaea that bridge the gap between prokaryotes and eukaryotes.</title>
        <authorList>
            <person name="Spang A."/>
            <person name="Saw J.H."/>
            <person name="Jorgensen S.L."/>
            <person name="Zaremba-Niedzwiedzka K."/>
            <person name="Martijn J."/>
            <person name="Lind A.E."/>
            <person name="van Eijk R."/>
            <person name="Schleper C."/>
            <person name="Guy L."/>
            <person name="Ettema T.J."/>
        </authorList>
    </citation>
    <scope>NUCLEOTIDE SEQUENCE</scope>
</reference>
<protein>
    <recommendedName>
        <fullName evidence="3">Zona occludens toxin N-terminal domain-containing protein</fullName>
    </recommendedName>
</protein>
<gene>
    <name evidence="2" type="ORF">LCGC14_2490880</name>
</gene>
<evidence type="ECO:0000313" key="2">
    <source>
        <dbReference type="EMBL" id="KKL16908.1"/>
    </source>
</evidence>
<dbReference type="Gene3D" id="3.40.50.300">
    <property type="entry name" value="P-loop containing nucleotide triphosphate hydrolases"/>
    <property type="match status" value="1"/>
</dbReference>
<dbReference type="AlphaFoldDB" id="A0A0F9DYK0"/>
<feature type="region of interest" description="Disordered" evidence="1">
    <location>
        <begin position="219"/>
        <end position="240"/>
    </location>
</feature>